<dbReference type="InterPro" id="IPR051316">
    <property type="entry name" value="Zinc-reg_GTPase_activator"/>
</dbReference>
<evidence type="ECO:0000313" key="10">
    <source>
        <dbReference type="Proteomes" id="UP000664405"/>
    </source>
</evidence>
<evidence type="ECO:0000256" key="2">
    <source>
        <dbReference type="ARBA" id="ARBA00022801"/>
    </source>
</evidence>
<dbReference type="AlphaFoldDB" id="A0A8I1SJL3"/>
<proteinExistence type="inferred from homology"/>
<comment type="catalytic activity">
    <reaction evidence="6">
        <text>GTP + H2O = GDP + phosphate + H(+)</text>
        <dbReference type="Rhea" id="RHEA:19669"/>
        <dbReference type="ChEBI" id="CHEBI:15377"/>
        <dbReference type="ChEBI" id="CHEBI:15378"/>
        <dbReference type="ChEBI" id="CHEBI:37565"/>
        <dbReference type="ChEBI" id="CHEBI:43474"/>
        <dbReference type="ChEBI" id="CHEBI:58189"/>
    </reaction>
    <physiologicalReaction direction="left-to-right" evidence="6">
        <dbReference type="Rhea" id="RHEA:19670"/>
    </physiologicalReaction>
</comment>
<feature type="compositionally biased region" description="Basic and acidic residues" evidence="7">
    <location>
        <begin position="234"/>
        <end position="255"/>
    </location>
</feature>
<reference evidence="9" key="1">
    <citation type="submission" date="2020-12" db="EMBL/GenBank/DDBJ databases">
        <title>Oil enriched cultivation method for isolating marine PHA-producing bacteria.</title>
        <authorList>
            <person name="Zheng W."/>
            <person name="Yu S."/>
            <person name="Huang Y."/>
        </authorList>
    </citation>
    <scope>NUCLEOTIDE SEQUENCE</scope>
    <source>
        <strain evidence="9">SY-2-3</strain>
    </source>
</reference>
<name>A0A8I1SJL3_9PROT</name>
<evidence type="ECO:0000256" key="1">
    <source>
        <dbReference type="ARBA" id="ARBA00022741"/>
    </source>
</evidence>
<evidence type="ECO:0000313" key="9">
    <source>
        <dbReference type="EMBL" id="MBN8197019.1"/>
    </source>
</evidence>
<dbReference type="Proteomes" id="UP000664405">
    <property type="component" value="Unassembled WGS sequence"/>
</dbReference>
<dbReference type="InterPro" id="IPR027417">
    <property type="entry name" value="P-loop_NTPase"/>
</dbReference>
<evidence type="ECO:0000256" key="5">
    <source>
        <dbReference type="ARBA" id="ARBA00045658"/>
    </source>
</evidence>
<keyword evidence="3" id="KW-0143">Chaperone</keyword>
<feature type="region of interest" description="Disordered" evidence="7">
    <location>
        <begin position="234"/>
        <end position="272"/>
    </location>
</feature>
<dbReference type="InterPro" id="IPR011629">
    <property type="entry name" value="CobW-like_C"/>
</dbReference>
<dbReference type="Gene3D" id="3.30.1220.10">
    <property type="entry name" value="CobW-like, C-terminal domain"/>
    <property type="match status" value="1"/>
</dbReference>
<dbReference type="SUPFAM" id="SSF52540">
    <property type="entry name" value="P-loop containing nucleoside triphosphate hydrolases"/>
    <property type="match status" value="1"/>
</dbReference>
<dbReference type="InterPro" id="IPR036627">
    <property type="entry name" value="CobW-likC_sf"/>
</dbReference>
<comment type="similarity">
    <text evidence="4">Belongs to the SIMIBI class G3E GTPase family. ZNG1 subfamily.</text>
</comment>
<dbReference type="EMBL" id="JAEKJW010000002">
    <property type="protein sequence ID" value="MBN8197019.1"/>
    <property type="molecule type" value="Genomic_DNA"/>
</dbReference>
<evidence type="ECO:0000256" key="4">
    <source>
        <dbReference type="ARBA" id="ARBA00034320"/>
    </source>
</evidence>
<evidence type="ECO:0000256" key="3">
    <source>
        <dbReference type="ARBA" id="ARBA00023186"/>
    </source>
</evidence>
<dbReference type="GO" id="GO:0000166">
    <property type="term" value="F:nucleotide binding"/>
    <property type="evidence" value="ECO:0007669"/>
    <property type="project" value="UniProtKB-KW"/>
</dbReference>
<dbReference type="SMART" id="SM00833">
    <property type="entry name" value="CobW_C"/>
    <property type="match status" value="1"/>
</dbReference>
<dbReference type="SUPFAM" id="SSF90002">
    <property type="entry name" value="Hypothetical protein YjiA, C-terminal domain"/>
    <property type="match status" value="1"/>
</dbReference>
<accession>A0A8I1SJL3</accession>
<dbReference type="InterPro" id="IPR003495">
    <property type="entry name" value="CobW/HypB/UreG_nucleotide-bd"/>
</dbReference>
<keyword evidence="2" id="KW-0378">Hydrolase</keyword>
<dbReference type="PANTHER" id="PTHR13748">
    <property type="entry name" value="COBW-RELATED"/>
    <property type="match status" value="1"/>
</dbReference>
<dbReference type="CDD" id="cd03112">
    <property type="entry name" value="CobW-like"/>
    <property type="match status" value="1"/>
</dbReference>
<dbReference type="Gene3D" id="3.40.50.300">
    <property type="entry name" value="P-loop containing nucleotide triphosphate hydrolases"/>
    <property type="match status" value="1"/>
</dbReference>
<keyword evidence="1" id="KW-0547">Nucleotide-binding</keyword>
<sequence length="386" mass="42656">MAISDEQFERIATTVITGFLGSGKTTLLNALLTQDGMDSTAVLINEFGEIGLDHLLVREVSEDVVLLNSGCICCSVRGDLISGLRDLFVKRTRGEIPAFDRVIIETTGLADPAPILHTLMTDPLLTTKFRLDSVVTTVDAIHGSGQLDQHPESVKQAAVADRILMTKSDLADDATRTALEARLRALNPAALIYQVINGDIAVSKLFNAGLYDPETKSMDVQKWLRDEAYDHHGDETHEHEHSHNHSHSRDDAHGHGHDHHGHSHDHSHDHDVNRHDDHIQSFCITFDEPLHWDAFVTWAEIFTQMRGESLLRVKGILNLVGEDAPVAIHAVQHVFHPPASLPAWPSDDHRSKIVFITKDLGPQVIRESLYHLNAAVSETGNTAPTS</sequence>
<comment type="function">
    <text evidence="5">Zinc chaperone that directly transfers zinc cofactor to target proteins, thereby activating them. Zinc is transferred from the CXCC motif in the GTPase domain to the zinc binding site in target proteins in a process requiring GTP hydrolysis.</text>
</comment>
<dbReference type="Pfam" id="PF07683">
    <property type="entry name" value="CobW_C"/>
    <property type="match status" value="1"/>
</dbReference>
<comment type="caution">
    <text evidence="9">The sequence shown here is derived from an EMBL/GenBank/DDBJ whole genome shotgun (WGS) entry which is preliminary data.</text>
</comment>
<gene>
    <name evidence="9" type="ORF">JF547_11170</name>
</gene>
<evidence type="ECO:0000256" key="6">
    <source>
        <dbReference type="ARBA" id="ARBA00049117"/>
    </source>
</evidence>
<dbReference type="GO" id="GO:0016787">
    <property type="term" value="F:hydrolase activity"/>
    <property type="evidence" value="ECO:0007669"/>
    <property type="project" value="UniProtKB-KW"/>
</dbReference>
<feature type="domain" description="CobW C-terminal" evidence="8">
    <location>
        <begin position="279"/>
        <end position="373"/>
    </location>
</feature>
<dbReference type="Pfam" id="PF02492">
    <property type="entry name" value="cobW"/>
    <property type="match status" value="1"/>
</dbReference>
<protein>
    <submittedName>
        <fullName evidence="9">GTP-binding protein</fullName>
    </submittedName>
</protein>
<evidence type="ECO:0000259" key="8">
    <source>
        <dbReference type="SMART" id="SM00833"/>
    </source>
</evidence>
<evidence type="ECO:0000256" key="7">
    <source>
        <dbReference type="SAM" id="MobiDB-lite"/>
    </source>
</evidence>
<dbReference type="GO" id="GO:0005737">
    <property type="term" value="C:cytoplasm"/>
    <property type="evidence" value="ECO:0007669"/>
    <property type="project" value="TreeGrafter"/>
</dbReference>
<organism evidence="9 10">
    <name type="scientific">Thalassospira povalilytica</name>
    <dbReference type="NCBI Taxonomy" id="732237"/>
    <lineage>
        <taxon>Bacteria</taxon>
        <taxon>Pseudomonadati</taxon>
        <taxon>Pseudomonadota</taxon>
        <taxon>Alphaproteobacteria</taxon>
        <taxon>Rhodospirillales</taxon>
        <taxon>Thalassospiraceae</taxon>
        <taxon>Thalassospira</taxon>
    </lineage>
</organism>
<dbReference type="PANTHER" id="PTHR13748:SF62">
    <property type="entry name" value="COBW DOMAIN-CONTAINING PROTEIN"/>
    <property type="match status" value="1"/>
</dbReference>
<dbReference type="RefSeq" id="WP_206927455.1">
    <property type="nucleotide sequence ID" value="NZ_JAEKJW010000002.1"/>
</dbReference>